<dbReference type="Proteomes" id="UP000292564">
    <property type="component" value="Unassembled WGS sequence"/>
</dbReference>
<organism evidence="1 2">
    <name type="scientific">Krasilnikovia cinnamomea</name>
    <dbReference type="NCBI Taxonomy" id="349313"/>
    <lineage>
        <taxon>Bacteria</taxon>
        <taxon>Bacillati</taxon>
        <taxon>Actinomycetota</taxon>
        <taxon>Actinomycetes</taxon>
        <taxon>Micromonosporales</taxon>
        <taxon>Micromonosporaceae</taxon>
        <taxon>Krasilnikovia</taxon>
    </lineage>
</organism>
<dbReference type="AlphaFoldDB" id="A0A4V2G7Q0"/>
<evidence type="ECO:0000313" key="1">
    <source>
        <dbReference type="EMBL" id="RZU53456.1"/>
    </source>
</evidence>
<reference evidence="1 2" key="1">
    <citation type="submission" date="2019-02" db="EMBL/GenBank/DDBJ databases">
        <title>Sequencing the genomes of 1000 actinobacteria strains.</title>
        <authorList>
            <person name="Klenk H.-P."/>
        </authorList>
    </citation>
    <scope>NUCLEOTIDE SEQUENCE [LARGE SCALE GENOMIC DNA]</scope>
    <source>
        <strain evidence="1 2">DSM 45162</strain>
    </source>
</reference>
<name>A0A4V2G7Q0_9ACTN</name>
<comment type="caution">
    <text evidence="1">The sequence shown here is derived from an EMBL/GenBank/DDBJ whole genome shotgun (WGS) entry which is preliminary data.</text>
</comment>
<sequence>MEGVSARLTLTEDEAAVGAAVGVRAFVQARSTVTRSELTSVHWNRATSQAMPSSRAR</sequence>
<protein>
    <submittedName>
        <fullName evidence="1">Uncharacterized protein</fullName>
    </submittedName>
</protein>
<evidence type="ECO:0000313" key="2">
    <source>
        <dbReference type="Proteomes" id="UP000292564"/>
    </source>
</evidence>
<dbReference type="EMBL" id="SHKY01000001">
    <property type="protein sequence ID" value="RZU53456.1"/>
    <property type="molecule type" value="Genomic_DNA"/>
</dbReference>
<accession>A0A4V2G7Q0</accession>
<proteinExistence type="predicted"/>
<gene>
    <name evidence="1" type="ORF">EV385_5383</name>
</gene>
<keyword evidence="2" id="KW-1185">Reference proteome</keyword>